<gene>
    <name evidence="2" type="ORF">WJX74_007459</name>
</gene>
<dbReference type="PANTHER" id="PTHR15032:SF4">
    <property type="entry name" value="N-ACYL-PHOSPHATIDYLETHANOLAMINE-HYDROLYZING PHOSPHOLIPASE D"/>
    <property type="match status" value="1"/>
</dbReference>
<dbReference type="SUPFAM" id="SSF56281">
    <property type="entry name" value="Metallo-hydrolase/oxidoreductase"/>
    <property type="match status" value="1"/>
</dbReference>
<accession>A0AAW1RE36</accession>
<organism evidence="2 3">
    <name type="scientific">Apatococcus lobatus</name>
    <dbReference type="NCBI Taxonomy" id="904363"/>
    <lineage>
        <taxon>Eukaryota</taxon>
        <taxon>Viridiplantae</taxon>
        <taxon>Chlorophyta</taxon>
        <taxon>core chlorophytes</taxon>
        <taxon>Trebouxiophyceae</taxon>
        <taxon>Chlorellales</taxon>
        <taxon>Chlorellaceae</taxon>
        <taxon>Apatococcus</taxon>
    </lineage>
</organism>
<dbReference type="InterPro" id="IPR036866">
    <property type="entry name" value="RibonucZ/Hydroxyglut_hydro"/>
</dbReference>
<dbReference type="InterPro" id="IPR001279">
    <property type="entry name" value="Metallo-B-lactamas"/>
</dbReference>
<dbReference type="EMBL" id="JALJOS010000012">
    <property type="protein sequence ID" value="KAK9832350.1"/>
    <property type="molecule type" value="Genomic_DNA"/>
</dbReference>
<dbReference type="AlphaFoldDB" id="A0AAW1RE36"/>
<evidence type="ECO:0000313" key="2">
    <source>
        <dbReference type="EMBL" id="KAK9832350.1"/>
    </source>
</evidence>
<keyword evidence="3" id="KW-1185">Reference proteome</keyword>
<name>A0AAW1RE36_9CHLO</name>
<dbReference type="Gene3D" id="3.60.15.10">
    <property type="entry name" value="Ribonuclease Z/Hydroxyacylglutathione hydrolase-like"/>
    <property type="match status" value="1"/>
</dbReference>
<protein>
    <recommendedName>
        <fullName evidence="1">Metallo-beta-lactamase domain-containing protein</fullName>
    </recommendedName>
</protein>
<dbReference type="Pfam" id="PF12706">
    <property type="entry name" value="Lactamase_B_2"/>
    <property type="match status" value="1"/>
</dbReference>
<evidence type="ECO:0000259" key="1">
    <source>
        <dbReference type="Pfam" id="PF12706"/>
    </source>
</evidence>
<proteinExistence type="predicted"/>
<sequence length="378" mass="42764">MSVLGADGKFTNPWPTWQPHTLGQLAKWWWAKEQHAWYGWLMGNEKASYEQVTAQFPVAPLDLAALGKPPSNAIQASWIGHATCLVQLDGCTFLTDPFFSQRAGPWNRLGPRRTVKCPLDVDDPQLPHIDFIVISHNHYDHLDVPSVQRLHARFGQHLRWYVPLKLAVWFEALGITNVQELDWWQEVPHPASSLTVILTPAQHESSRLGYDRRHSLWGGFCVRGKWQRVWFAGDTGYCPVFKELGEHLGPVDLALIPIGNYRPASVMRPVHCGPSEAVQIHQDVKAKASIAIHHGTLGWDGGPMDEPRHLLKEAAAAAQLPQDTFRSVQHGAVLQFPKHQLESTNGMLSKYKRRVELLLEAVSQWHGTMWAPEYFHAE</sequence>
<dbReference type="PANTHER" id="PTHR15032">
    <property type="entry name" value="N-ACYL-PHOSPHATIDYLETHANOLAMINE-HYDROLYZING PHOSPHOLIPASE D"/>
    <property type="match status" value="1"/>
</dbReference>
<dbReference type="GO" id="GO:0005737">
    <property type="term" value="C:cytoplasm"/>
    <property type="evidence" value="ECO:0007669"/>
    <property type="project" value="TreeGrafter"/>
</dbReference>
<evidence type="ECO:0000313" key="3">
    <source>
        <dbReference type="Proteomes" id="UP001438707"/>
    </source>
</evidence>
<dbReference type="Proteomes" id="UP001438707">
    <property type="component" value="Unassembled WGS sequence"/>
</dbReference>
<comment type="caution">
    <text evidence="2">The sequence shown here is derived from an EMBL/GenBank/DDBJ whole genome shotgun (WGS) entry which is preliminary data.</text>
</comment>
<feature type="domain" description="Metallo-beta-lactamase" evidence="1">
    <location>
        <begin position="93"/>
        <end position="294"/>
    </location>
</feature>
<reference evidence="2 3" key="1">
    <citation type="journal article" date="2024" name="Nat. Commun.">
        <title>Phylogenomics reveals the evolutionary origins of lichenization in chlorophyte algae.</title>
        <authorList>
            <person name="Puginier C."/>
            <person name="Libourel C."/>
            <person name="Otte J."/>
            <person name="Skaloud P."/>
            <person name="Haon M."/>
            <person name="Grisel S."/>
            <person name="Petersen M."/>
            <person name="Berrin J.G."/>
            <person name="Delaux P.M."/>
            <person name="Dal Grande F."/>
            <person name="Keller J."/>
        </authorList>
    </citation>
    <scope>NUCLEOTIDE SEQUENCE [LARGE SCALE GENOMIC DNA]</scope>
    <source>
        <strain evidence="2 3">SAG 2145</strain>
    </source>
</reference>